<sequence length="84" mass="10029">MFRIRVTINDWFSNPYVYEVMDLSAKNYTGLTMAKLADDFFKSLGMIPVNPRFFRDSMFEKPDDGRQVVCYPVAFDFYNKEDFR</sequence>
<evidence type="ECO:0000313" key="6">
    <source>
        <dbReference type="EMBL" id="KAJ8032771.1"/>
    </source>
</evidence>
<evidence type="ECO:0000256" key="2">
    <source>
        <dbReference type="ARBA" id="ARBA00022729"/>
    </source>
</evidence>
<dbReference type="SUPFAM" id="SSF55486">
    <property type="entry name" value="Metalloproteases ('zincins'), catalytic domain"/>
    <property type="match status" value="1"/>
</dbReference>
<dbReference type="InterPro" id="IPR001548">
    <property type="entry name" value="Peptidase_M2"/>
</dbReference>
<comment type="similarity">
    <text evidence="1 5">Belongs to the peptidase M2 family.</text>
</comment>
<dbReference type="GO" id="GO:0006508">
    <property type="term" value="P:proteolysis"/>
    <property type="evidence" value="ECO:0007669"/>
    <property type="project" value="InterPro"/>
</dbReference>
<comment type="caution">
    <text evidence="5">Lacks conserved residue(s) required for the propagation of feature annotation.</text>
</comment>
<keyword evidence="4" id="KW-0325">Glycoprotein</keyword>
<dbReference type="PROSITE" id="PS52011">
    <property type="entry name" value="PEPTIDASE_M2"/>
    <property type="match status" value="1"/>
</dbReference>
<dbReference type="GO" id="GO:0008241">
    <property type="term" value="F:peptidyl-dipeptidase activity"/>
    <property type="evidence" value="ECO:0007669"/>
    <property type="project" value="InterPro"/>
</dbReference>
<reference evidence="6" key="1">
    <citation type="submission" date="2021-10" db="EMBL/GenBank/DDBJ databases">
        <title>Tropical sea cucumber genome reveals ecological adaptation and Cuvierian tubules defense mechanism.</title>
        <authorList>
            <person name="Chen T."/>
        </authorList>
    </citation>
    <scope>NUCLEOTIDE SEQUENCE</scope>
    <source>
        <strain evidence="6">Nanhai2018</strain>
        <tissue evidence="6">Muscle</tissue>
    </source>
</reference>
<dbReference type="Proteomes" id="UP001152320">
    <property type="component" value="Chromosome 11"/>
</dbReference>
<keyword evidence="3" id="KW-1015">Disulfide bond</keyword>
<keyword evidence="7" id="KW-1185">Reference proteome</keyword>
<evidence type="ECO:0000313" key="7">
    <source>
        <dbReference type="Proteomes" id="UP001152320"/>
    </source>
</evidence>
<evidence type="ECO:0000256" key="5">
    <source>
        <dbReference type="PROSITE-ProRule" id="PRU01355"/>
    </source>
</evidence>
<evidence type="ECO:0000256" key="1">
    <source>
        <dbReference type="ARBA" id="ARBA00008139"/>
    </source>
</evidence>
<name>A0A9Q1BTY5_HOLLE</name>
<keyword evidence="2" id="KW-0732">Signal</keyword>
<dbReference type="GO" id="GO:0005886">
    <property type="term" value="C:plasma membrane"/>
    <property type="evidence" value="ECO:0007669"/>
    <property type="project" value="TreeGrafter"/>
</dbReference>
<organism evidence="6 7">
    <name type="scientific">Holothuria leucospilota</name>
    <name type="common">Black long sea cucumber</name>
    <name type="synonym">Mertensiothuria leucospilota</name>
    <dbReference type="NCBI Taxonomy" id="206669"/>
    <lineage>
        <taxon>Eukaryota</taxon>
        <taxon>Metazoa</taxon>
        <taxon>Echinodermata</taxon>
        <taxon>Eleutherozoa</taxon>
        <taxon>Echinozoa</taxon>
        <taxon>Holothuroidea</taxon>
        <taxon>Aspidochirotacea</taxon>
        <taxon>Aspidochirotida</taxon>
        <taxon>Holothuriidae</taxon>
        <taxon>Holothuria</taxon>
    </lineage>
</organism>
<gene>
    <name evidence="6" type="ORF">HOLleu_22819</name>
</gene>
<protein>
    <submittedName>
        <fullName evidence="6">Angiotensin-converting enzyme</fullName>
    </submittedName>
</protein>
<accession>A0A9Q1BTY5</accession>
<dbReference type="EMBL" id="JAIZAY010000011">
    <property type="protein sequence ID" value="KAJ8032771.1"/>
    <property type="molecule type" value="Genomic_DNA"/>
</dbReference>
<proteinExistence type="inferred from homology"/>
<evidence type="ECO:0000256" key="3">
    <source>
        <dbReference type="ARBA" id="ARBA00023157"/>
    </source>
</evidence>
<dbReference type="PANTHER" id="PTHR10514:SF27">
    <property type="entry name" value="ANGIOTENSIN-CONVERTING ENZYME"/>
    <property type="match status" value="1"/>
</dbReference>
<dbReference type="AlphaFoldDB" id="A0A9Q1BTY5"/>
<comment type="caution">
    <text evidence="6">The sequence shown here is derived from an EMBL/GenBank/DDBJ whole genome shotgun (WGS) entry which is preliminary data.</text>
</comment>
<evidence type="ECO:0000256" key="4">
    <source>
        <dbReference type="ARBA" id="ARBA00023180"/>
    </source>
</evidence>
<dbReference type="OrthoDB" id="10029630at2759"/>
<dbReference type="GO" id="GO:0008237">
    <property type="term" value="F:metallopeptidase activity"/>
    <property type="evidence" value="ECO:0007669"/>
    <property type="project" value="InterPro"/>
</dbReference>
<dbReference type="PANTHER" id="PTHR10514">
    <property type="entry name" value="ANGIOTENSIN-CONVERTING ENZYME"/>
    <property type="match status" value="1"/>
</dbReference>
<dbReference type="Pfam" id="PF01401">
    <property type="entry name" value="Peptidase_M2"/>
    <property type="match status" value="1"/>
</dbReference>